<sequence length="100" mass="11491">IGNYKKDKVNKELASFERRSREPNHKLSLYDEILHIPLIFSGWKLSPKIIDKHVCLVDVFPTICDLCKLDNKMKTDGRSLVPAMEEKKPGGKTNLPSYYS</sequence>
<dbReference type="SUPFAM" id="SSF53649">
    <property type="entry name" value="Alkaline phosphatase-like"/>
    <property type="match status" value="1"/>
</dbReference>
<organism evidence="2 3">
    <name type="scientific">Marine Group I thaumarchaeote SCGC AAA799-E16</name>
    <dbReference type="NCBI Taxonomy" id="1502292"/>
    <lineage>
        <taxon>Archaea</taxon>
        <taxon>Nitrososphaerota</taxon>
        <taxon>Marine Group I</taxon>
    </lineage>
</organism>
<keyword evidence="3" id="KW-1185">Reference proteome</keyword>
<evidence type="ECO:0000256" key="1">
    <source>
        <dbReference type="SAM" id="MobiDB-lite"/>
    </source>
</evidence>
<comment type="caution">
    <text evidence="2">The sequence shown here is derived from an EMBL/GenBank/DDBJ whole genome shotgun (WGS) entry which is preliminary data.</text>
</comment>
<protein>
    <submittedName>
        <fullName evidence="2">Sulfatase protein</fullName>
    </submittedName>
</protein>
<dbReference type="Gene3D" id="3.40.720.10">
    <property type="entry name" value="Alkaline Phosphatase, subunit A"/>
    <property type="match status" value="1"/>
</dbReference>
<dbReference type="InterPro" id="IPR051849">
    <property type="entry name" value="GAG-degrading_sulfatase"/>
</dbReference>
<dbReference type="EMBL" id="JNVL01000159">
    <property type="protein sequence ID" value="KER05280.1"/>
    <property type="molecule type" value="Genomic_DNA"/>
</dbReference>
<dbReference type="AlphaFoldDB" id="A0A081S2X7"/>
<reference evidence="2 3" key="1">
    <citation type="submission" date="2014-06" db="EMBL/GenBank/DDBJ databases">
        <authorList>
            <person name="Ngugi D.K."/>
            <person name="Blom J."/>
            <person name="Alam I."/>
            <person name="Rashid M."/>
            <person name="Ba Alawi W."/>
            <person name="Zhang G."/>
            <person name="Hikmawan T."/>
            <person name="Guan Y."/>
            <person name="Antunes A."/>
            <person name="Siam R."/>
            <person name="Eldorry H."/>
            <person name="Bajic V."/>
            <person name="Stingl U."/>
        </authorList>
    </citation>
    <scope>NUCLEOTIDE SEQUENCE [LARGE SCALE GENOMIC DNA]</scope>
    <source>
        <strain evidence="2">SCGC AAA799-E16</strain>
    </source>
</reference>
<feature type="non-terminal residue" evidence="2">
    <location>
        <position position="1"/>
    </location>
</feature>
<evidence type="ECO:0000313" key="2">
    <source>
        <dbReference type="EMBL" id="KER05280.1"/>
    </source>
</evidence>
<gene>
    <name evidence="2" type="ORF">AAA799E16_02086</name>
</gene>
<feature type="region of interest" description="Disordered" evidence="1">
    <location>
        <begin position="80"/>
        <end position="100"/>
    </location>
</feature>
<dbReference type="PANTHER" id="PTHR46615:SF1">
    <property type="entry name" value="ARYLSULFATASE K"/>
    <property type="match status" value="1"/>
</dbReference>
<dbReference type="Proteomes" id="UP000028027">
    <property type="component" value="Unassembled WGS sequence"/>
</dbReference>
<dbReference type="PANTHER" id="PTHR46615">
    <property type="entry name" value="ARYLSULFATASE K"/>
    <property type="match status" value="1"/>
</dbReference>
<dbReference type="InterPro" id="IPR017850">
    <property type="entry name" value="Alkaline_phosphatase_core_sf"/>
</dbReference>
<feature type="non-terminal residue" evidence="2">
    <location>
        <position position="100"/>
    </location>
</feature>
<dbReference type="GO" id="GO:0015024">
    <property type="term" value="F:glucuronate-2-sulfatase activity"/>
    <property type="evidence" value="ECO:0007669"/>
    <property type="project" value="TreeGrafter"/>
</dbReference>
<dbReference type="GO" id="GO:0004065">
    <property type="term" value="F:arylsulfatase activity"/>
    <property type="evidence" value="ECO:0007669"/>
    <property type="project" value="TreeGrafter"/>
</dbReference>
<proteinExistence type="predicted"/>
<name>A0A081S2X7_9ARCH</name>
<evidence type="ECO:0000313" key="3">
    <source>
        <dbReference type="Proteomes" id="UP000028027"/>
    </source>
</evidence>
<accession>A0A081S2X7</accession>